<feature type="compositionally biased region" description="Basic and acidic residues" evidence="1">
    <location>
        <begin position="183"/>
        <end position="200"/>
    </location>
</feature>
<name>A0AAV4FTV4_9GAST</name>
<feature type="compositionally biased region" description="Basic and acidic residues" evidence="1">
    <location>
        <begin position="20"/>
        <end position="42"/>
    </location>
</feature>
<feature type="compositionally biased region" description="Polar residues" evidence="1">
    <location>
        <begin position="139"/>
        <end position="153"/>
    </location>
</feature>
<feature type="region of interest" description="Disordered" evidence="1">
    <location>
        <begin position="1"/>
        <end position="50"/>
    </location>
</feature>
<evidence type="ECO:0000313" key="3">
    <source>
        <dbReference type="Proteomes" id="UP000762676"/>
    </source>
</evidence>
<dbReference type="Proteomes" id="UP000762676">
    <property type="component" value="Unassembled WGS sequence"/>
</dbReference>
<dbReference type="EMBL" id="BMAT01011649">
    <property type="protein sequence ID" value="GFR76712.1"/>
    <property type="molecule type" value="Genomic_DNA"/>
</dbReference>
<protein>
    <submittedName>
        <fullName evidence="2">Uncharacterized protein</fullName>
    </submittedName>
</protein>
<comment type="caution">
    <text evidence="2">The sequence shown here is derived from an EMBL/GenBank/DDBJ whole genome shotgun (WGS) entry which is preliminary data.</text>
</comment>
<organism evidence="2 3">
    <name type="scientific">Elysia marginata</name>
    <dbReference type="NCBI Taxonomy" id="1093978"/>
    <lineage>
        <taxon>Eukaryota</taxon>
        <taxon>Metazoa</taxon>
        <taxon>Spiralia</taxon>
        <taxon>Lophotrochozoa</taxon>
        <taxon>Mollusca</taxon>
        <taxon>Gastropoda</taxon>
        <taxon>Heterobranchia</taxon>
        <taxon>Euthyneura</taxon>
        <taxon>Panpulmonata</taxon>
        <taxon>Sacoglossa</taxon>
        <taxon>Placobranchoidea</taxon>
        <taxon>Plakobranchidae</taxon>
        <taxon>Elysia</taxon>
    </lineage>
</organism>
<gene>
    <name evidence="2" type="ORF">ElyMa_005808100</name>
</gene>
<feature type="compositionally biased region" description="Basic and acidic residues" evidence="1">
    <location>
        <begin position="263"/>
        <end position="272"/>
    </location>
</feature>
<reference evidence="2 3" key="1">
    <citation type="journal article" date="2021" name="Elife">
        <title>Chloroplast acquisition without the gene transfer in kleptoplastic sea slugs, Plakobranchus ocellatus.</title>
        <authorList>
            <person name="Maeda T."/>
            <person name="Takahashi S."/>
            <person name="Yoshida T."/>
            <person name="Shimamura S."/>
            <person name="Takaki Y."/>
            <person name="Nagai Y."/>
            <person name="Toyoda A."/>
            <person name="Suzuki Y."/>
            <person name="Arimoto A."/>
            <person name="Ishii H."/>
            <person name="Satoh N."/>
            <person name="Nishiyama T."/>
            <person name="Hasebe M."/>
            <person name="Maruyama T."/>
            <person name="Minagawa J."/>
            <person name="Obokata J."/>
            <person name="Shigenobu S."/>
        </authorList>
    </citation>
    <scope>NUCLEOTIDE SEQUENCE [LARGE SCALE GENOMIC DNA]</scope>
</reference>
<feature type="compositionally biased region" description="Polar residues" evidence="1">
    <location>
        <begin position="111"/>
        <end position="126"/>
    </location>
</feature>
<proteinExistence type="predicted"/>
<dbReference type="AlphaFoldDB" id="A0AAV4FTV4"/>
<evidence type="ECO:0000313" key="2">
    <source>
        <dbReference type="EMBL" id="GFR76712.1"/>
    </source>
</evidence>
<feature type="compositionally biased region" description="Polar residues" evidence="1">
    <location>
        <begin position="221"/>
        <end position="234"/>
    </location>
</feature>
<feature type="compositionally biased region" description="Basic residues" evidence="1">
    <location>
        <begin position="173"/>
        <end position="182"/>
    </location>
</feature>
<feature type="region of interest" description="Disordered" evidence="1">
    <location>
        <begin position="105"/>
        <end position="272"/>
    </location>
</feature>
<sequence length="272" mass="30583">MENFFTKNLDLCPPSSEGKSVNHDNDSLNDQRFRKGDKNTAHEDDDDDDFDIRDYHNPIAGANFKLRLHPFGNLVEFDNKGESKKFNLLTRRNVFVKNSELFSERGHGDTQVGQNLLVSSTSSERGNLTRIKSEPPFHNSKSSTSPSPFTQKQPFHFSKYPEPLPPISPTNSKKLKAKKISAKHAEKVEHDGSQEKDKDQSLGTDVLSRMQQGPGKDSGTSREQSSQNTNGVDSDQTKPDSVLDESVPKLTRRKTLILPPLETSKEMVMKKE</sequence>
<accession>A0AAV4FTV4</accession>
<evidence type="ECO:0000256" key="1">
    <source>
        <dbReference type="SAM" id="MobiDB-lite"/>
    </source>
</evidence>
<keyword evidence="3" id="KW-1185">Reference proteome</keyword>